<dbReference type="Gene3D" id="1.20.1720.10">
    <property type="entry name" value="Multidrug resistance protein D"/>
    <property type="match status" value="1"/>
</dbReference>
<accession>A0A2P7YFT2</accession>
<feature type="region of interest" description="Disordered" evidence="5">
    <location>
        <begin position="62"/>
        <end position="129"/>
    </location>
</feature>
<keyword evidence="3 6" id="KW-1133">Transmembrane helix</keyword>
<keyword evidence="4 6" id="KW-0472">Membrane</keyword>
<evidence type="ECO:0000256" key="4">
    <source>
        <dbReference type="ARBA" id="ARBA00023136"/>
    </source>
</evidence>
<name>A0A2P7YFT2_9PEZI</name>
<comment type="caution">
    <text evidence="7">The sequence shown here is derived from an EMBL/GenBank/DDBJ whole genome shotgun (WGS) entry which is preliminary data.</text>
</comment>
<evidence type="ECO:0000256" key="3">
    <source>
        <dbReference type="ARBA" id="ARBA00022989"/>
    </source>
</evidence>
<sequence length="350" mass="39306">MVSDLIRDSFFGHAVRLISANRLFTYPEERDPSVAEAYYNHEKTLNLSLYGETNPRKVIQPKNEVKEKGSEPTLPPFKDQPPHGRRTSLSSASTETGALPPPRRQNSSTEDVEPGRNTTVTVVDWSDNDQENPRNWSRVKRYFVTFQICLLTMGVYSGSAIYTPAIPFIEEQFQVSETVAILGLCLFVAGYGLGPMVVAPLSEMPQIGRTPIYIITLAIFVALQVPTALSSNIGMLFGFRFLTGLFGSPVLATGGATLADIYRPQNRYKVTEFQYSQFVTDPQHERNTQVVFEDIEDYKRMKKDPFYKEHLIPDHEVCADTKRSRMTIGCIEEFVTDGEACDGSRFASDS</sequence>
<dbReference type="PANTHER" id="PTHR23502:SF23">
    <property type="entry name" value="FLUCONAZOLE RESISTANCE PROTEIN 1"/>
    <property type="match status" value="1"/>
</dbReference>
<evidence type="ECO:0000256" key="5">
    <source>
        <dbReference type="SAM" id="MobiDB-lite"/>
    </source>
</evidence>
<comment type="subcellular location">
    <subcellularLocation>
        <location evidence="1">Membrane</location>
        <topology evidence="1">Multi-pass membrane protein</topology>
    </subcellularLocation>
</comment>
<dbReference type="GO" id="GO:1990961">
    <property type="term" value="P:xenobiotic detoxification by transmembrane export across the plasma membrane"/>
    <property type="evidence" value="ECO:0007669"/>
    <property type="project" value="TreeGrafter"/>
</dbReference>
<evidence type="ECO:0000256" key="1">
    <source>
        <dbReference type="ARBA" id="ARBA00004141"/>
    </source>
</evidence>
<proteinExistence type="predicted"/>
<dbReference type="SUPFAM" id="SSF103473">
    <property type="entry name" value="MFS general substrate transporter"/>
    <property type="match status" value="1"/>
</dbReference>
<dbReference type="STRING" id="40998.A0A2P7YFT2"/>
<feature type="transmembrane region" description="Helical" evidence="6">
    <location>
        <begin position="142"/>
        <end position="166"/>
    </location>
</feature>
<organism evidence="7 8">
    <name type="scientific">Elsinoe australis</name>
    <dbReference type="NCBI Taxonomy" id="40998"/>
    <lineage>
        <taxon>Eukaryota</taxon>
        <taxon>Fungi</taxon>
        <taxon>Dikarya</taxon>
        <taxon>Ascomycota</taxon>
        <taxon>Pezizomycotina</taxon>
        <taxon>Dothideomycetes</taxon>
        <taxon>Dothideomycetidae</taxon>
        <taxon>Myriangiales</taxon>
        <taxon>Elsinoaceae</taxon>
        <taxon>Elsinoe</taxon>
    </lineage>
</organism>
<protein>
    <submittedName>
        <fullName evidence="7">Uncharacterized protein</fullName>
    </submittedName>
</protein>
<dbReference type="Proteomes" id="UP000243723">
    <property type="component" value="Unassembled WGS sequence"/>
</dbReference>
<evidence type="ECO:0000256" key="6">
    <source>
        <dbReference type="SAM" id="Phobius"/>
    </source>
</evidence>
<dbReference type="GO" id="GO:0015244">
    <property type="term" value="F:fluconazole transmembrane transporter activity"/>
    <property type="evidence" value="ECO:0007669"/>
    <property type="project" value="TreeGrafter"/>
</dbReference>
<feature type="compositionally biased region" description="Polar residues" evidence="5">
    <location>
        <begin position="87"/>
        <end position="96"/>
    </location>
</feature>
<dbReference type="PANTHER" id="PTHR23502">
    <property type="entry name" value="MAJOR FACILITATOR SUPERFAMILY"/>
    <property type="match status" value="1"/>
</dbReference>
<feature type="transmembrane region" description="Helical" evidence="6">
    <location>
        <begin position="211"/>
        <end position="229"/>
    </location>
</feature>
<dbReference type="GO" id="GO:0005886">
    <property type="term" value="C:plasma membrane"/>
    <property type="evidence" value="ECO:0007669"/>
    <property type="project" value="TreeGrafter"/>
</dbReference>
<keyword evidence="8" id="KW-1185">Reference proteome</keyword>
<dbReference type="InterPro" id="IPR036259">
    <property type="entry name" value="MFS_trans_sf"/>
</dbReference>
<gene>
    <name evidence="7" type="ORF">B9Z65_1398</name>
</gene>
<evidence type="ECO:0000313" key="7">
    <source>
        <dbReference type="EMBL" id="PSK34815.1"/>
    </source>
</evidence>
<evidence type="ECO:0000313" key="8">
    <source>
        <dbReference type="Proteomes" id="UP000243723"/>
    </source>
</evidence>
<dbReference type="AlphaFoldDB" id="A0A2P7YFT2"/>
<dbReference type="EMBL" id="NHZQ01000445">
    <property type="protein sequence ID" value="PSK34815.1"/>
    <property type="molecule type" value="Genomic_DNA"/>
</dbReference>
<dbReference type="OrthoDB" id="3357846at2759"/>
<dbReference type="Pfam" id="PF07690">
    <property type="entry name" value="MFS_1"/>
    <property type="match status" value="1"/>
</dbReference>
<keyword evidence="2 6" id="KW-0812">Transmembrane</keyword>
<reference evidence="7 8" key="1">
    <citation type="submission" date="2017-05" db="EMBL/GenBank/DDBJ databases">
        <title>Draft genome sequence of Elsinoe australis.</title>
        <authorList>
            <person name="Cheng Q."/>
        </authorList>
    </citation>
    <scope>NUCLEOTIDE SEQUENCE [LARGE SCALE GENOMIC DNA]</scope>
    <source>
        <strain evidence="7 8">NL1</strain>
    </source>
</reference>
<feature type="transmembrane region" description="Helical" evidence="6">
    <location>
        <begin position="178"/>
        <end position="199"/>
    </location>
</feature>
<dbReference type="InterPro" id="IPR011701">
    <property type="entry name" value="MFS"/>
</dbReference>
<evidence type="ECO:0000256" key="2">
    <source>
        <dbReference type="ARBA" id="ARBA00022692"/>
    </source>
</evidence>